<gene>
    <name evidence="2" type="ORF">GETHLI_31200</name>
</gene>
<dbReference type="EMBL" id="BSDE01000007">
    <property type="protein sequence ID" value="GLH74618.1"/>
    <property type="molecule type" value="Genomic_DNA"/>
</dbReference>
<dbReference type="SUPFAM" id="SSF55729">
    <property type="entry name" value="Acyl-CoA N-acyltransferases (Nat)"/>
    <property type="match status" value="1"/>
</dbReference>
<dbReference type="Gene3D" id="3.40.50.261">
    <property type="entry name" value="Succinyl-CoA synthetase domains"/>
    <property type="match status" value="2"/>
</dbReference>
<dbReference type="InterPro" id="IPR016181">
    <property type="entry name" value="Acyl_CoA_acyltransferase"/>
</dbReference>
<evidence type="ECO:0000313" key="3">
    <source>
        <dbReference type="Proteomes" id="UP001165069"/>
    </source>
</evidence>
<sequence length="826" mass="88210">MVGWSDLTTLTRPRVFSIIPDGATYREFVLLKDGQGILLRVAVPDDVERVAAFIRSLSAESMAMRFMGGVAGVSRKFVEELCDPNLRLRACLLAVEGEGEEQKILGLGNYVGGGGAVAEVAFMIGDAHQGRGIGTLVLERLAGMAAGAGYLGFEAELLTRNEKMANVFRDTGFETRRAMEGGIIHVQFPLSAPEALRERTDLRERVATANSLVPLLRPRVVAVAGASRDPGSVGNIIFRHILENHFQGSVYPINPKADTIEGVQAYASLAALPETPDLVILAVPATKASALAKRALERGARGLLALAAGFAETGPEGARRQARLLRLARSHGARLVGPNCLGLINTHAAVQLNASLAATMPPRGRVGFFSHSAALGVVILQYAAERGLGFSTFVSAGNRADVSGNDLLQYWDEDPDTDLALLYLETFGNPRRFARLARRISHRKPILCVKSARSHAGRRVALAHIAASPRDDAEVEALFHQAGVIRADTLEDLFDIALLLSHQPLPRGNRVAIVSNSGGVATICADACETHGMEIAGPGVVDLHAMAMPEHYERACQEALEHPQVDALIASFACLGTCDPTVVARAIRRAAVRAEQTTGIAKPTLLSLMGMSGAVPVGSTALGESGGRYRTFPSYRFPESAALALSKVVEYARFRMQPAGRISGYADLSAGEARRRVEQFVEGLTGSAPAALPEPELRELMAFFGVPIAEAAAPAKSKAPQVSLNLSADPDFGPIWRFHRQGAGSILRITPLTDLDIADVLERLRLRPTSGLGETLGRLTQLVEELPWLCALEAQVLIQGEAAATGPLPLQPSLRLTFCQARSVSK</sequence>
<dbReference type="InterPro" id="IPR003781">
    <property type="entry name" value="CoA-bd"/>
</dbReference>
<organism evidence="2 3">
    <name type="scientific">Geothrix limicola</name>
    <dbReference type="NCBI Taxonomy" id="2927978"/>
    <lineage>
        <taxon>Bacteria</taxon>
        <taxon>Pseudomonadati</taxon>
        <taxon>Acidobacteriota</taxon>
        <taxon>Holophagae</taxon>
        <taxon>Holophagales</taxon>
        <taxon>Holophagaceae</taxon>
        <taxon>Geothrix</taxon>
    </lineage>
</organism>
<protein>
    <recommendedName>
        <fullName evidence="1">N-acetyltransferase domain-containing protein</fullName>
    </recommendedName>
</protein>
<dbReference type="InterPro" id="IPR036291">
    <property type="entry name" value="NAD(P)-bd_dom_sf"/>
</dbReference>
<dbReference type="SUPFAM" id="SSF52210">
    <property type="entry name" value="Succinyl-CoA synthetase domains"/>
    <property type="match status" value="2"/>
</dbReference>
<dbReference type="Pfam" id="PF13607">
    <property type="entry name" value="Succ_CoA_lig"/>
    <property type="match status" value="1"/>
</dbReference>
<dbReference type="Proteomes" id="UP001165069">
    <property type="component" value="Unassembled WGS sequence"/>
</dbReference>
<proteinExistence type="predicted"/>
<dbReference type="PANTHER" id="PTHR42793:SF1">
    <property type="entry name" value="PEPTIDYL-LYSINE N-ACETYLTRANSFERASE PATZ"/>
    <property type="match status" value="1"/>
</dbReference>
<dbReference type="Gene3D" id="3.40.50.720">
    <property type="entry name" value="NAD(P)-binding Rossmann-like Domain"/>
    <property type="match status" value="1"/>
</dbReference>
<evidence type="ECO:0000259" key="1">
    <source>
        <dbReference type="PROSITE" id="PS51186"/>
    </source>
</evidence>
<dbReference type="InterPro" id="IPR016102">
    <property type="entry name" value="Succinyl-CoA_synth-like"/>
</dbReference>
<dbReference type="Pfam" id="PF13302">
    <property type="entry name" value="Acetyltransf_3"/>
    <property type="match status" value="1"/>
</dbReference>
<accession>A0ABQ5QIU9</accession>
<evidence type="ECO:0000313" key="2">
    <source>
        <dbReference type="EMBL" id="GLH74618.1"/>
    </source>
</evidence>
<reference evidence="2 3" key="1">
    <citation type="journal article" date="2023" name="Antonie Van Leeuwenhoek">
        <title>Mesoterricola silvestris gen. nov., sp. nov., Mesoterricola sediminis sp. nov., Geothrix oryzae sp. nov., Geothrix edaphica sp. nov., Geothrix rubra sp. nov., and Geothrix limicola sp. nov., six novel members of Acidobacteriota isolated from soils.</title>
        <authorList>
            <person name="Itoh H."/>
            <person name="Sugisawa Y."/>
            <person name="Mise K."/>
            <person name="Xu Z."/>
            <person name="Kuniyasu M."/>
            <person name="Ushijima N."/>
            <person name="Kawano K."/>
            <person name="Kobayashi E."/>
            <person name="Shiratori Y."/>
            <person name="Masuda Y."/>
            <person name="Senoo K."/>
        </authorList>
    </citation>
    <scope>NUCLEOTIDE SEQUENCE [LARGE SCALE GENOMIC DNA]</scope>
    <source>
        <strain evidence="2 3">Red804</strain>
    </source>
</reference>
<dbReference type="PROSITE" id="PS51186">
    <property type="entry name" value="GNAT"/>
    <property type="match status" value="1"/>
</dbReference>
<dbReference type="SUPFAM" id="SSF51735">
    <property type="entry name" value="NAD(P)-binding Rossmann-fold domains"/>
    <property type="match status" value="1"/>
</dbReference>
<feature type="domain" description="N-acetyltransferase" evidence="1">
    <location>
        <begin position="37"/>
        <end position="203"/>
    </location>
</feature>
<name>A0ABQ5QIU9_9BACT</name>
<keyword evidence="3" id="KW-1185">Reference proteome</keyword>
<dbReference type="InterPro" id="IPR032875">
    <property type="entry name" value="Succ_CoA_lig_flav_dom"/>
</dbReference>
<dbReference type="Gene3D" id="3.40.630.30">
    <property type="match status" value="1"/>
</dbReference>
<dbReference type="PANTHER" id="PTHR42793">
    <property type="entry name" value="COA BINDING DOMAIN CONTAINING PROTEIN"/>
    <property type="match status" value="1"/>
</dbReference>
<dbReference type="InterPro" id="IPR000182">
    <property type="entry name" value="GNAT_dom"/>
</dbReference>
<dbReference type="Pfam" id="PF13380">
    <property type="entry name" value="CoA_binding_2"/>
    <property type="match status" value="1"/>
</dbReference>
<dbReference type="SMART" id="SM00881">
    <property type="entry name" value="CoA_binding"/>
    <property type="match status" value="1"/>
</dbReference>
<comment type="caution">
    <text evidence="2">The sequence shown here is derived from an EMBL/GenBank/DDBJ whole genome shotgun (WGS) entry which is preliminary data.</text>
</comment>